<dbReference type="GO" id="GO:0008983">
    <property type="term" value="F:protein-glutamate O-methyltransferase activity"/>
    <property type="evidence" value="ECO:0007669"/>
    <property type="project" value="UniProtKB-EC"/>
</dbReference>
<dbReference type="EMBL" id="JXYA01000002">
    <property type="protein sequence ID" value="KJZ13070.1"/>
    <property type="molecule type" value="Genomic_DNA"/>
</dbReference>
<dbReference type="PANTHER" id="PTHR24422">
    <property type="entry name" value="CHEMOTAXIS PROTEIN METHYLTRANSFERASE"/>
    <property type="match status" value="1"/>
</dbReference>
<dbReference type="OrthoDB" id="9816309at2"/>
<dbReference type="InterPro" id="IPR050903">
    <property type="entry name" value="Bact_Chemotaxis_MeTrfase"/>
</dbReference>
<feature type="binding site" evidence="6">
    <location>
        <position position="75"/>
    </location>
    <ligand>
        <name>S-adenosyl-L-methionine</name>
        <dbReference type="ChEBI" id="CHEBI:59789"/>
    </ligand>
</feature>
<feature type="binding site" evidence="6">
    <location>
        <position position="136"/>
    </location>
    <ligand>
        <name>S-adenosyl-L-methionine</name>
        <dbReference type="ChEBI" id="CHEBI:59789"/>
    </ligand>
</feature>
<protein>
    <recommendedName>
        <fullName evidence="5">Chemotaxis protein methyltransferase</fullName>
        <ecNumber evidence="5">2.1.1.80</ecNumber>
    </recommendedName>
</protein>
<dbReference type="SUPFAM" id="SSF47757">
    <property type="entry name" value="Chemotaxis receptor methyltransferase CheR, N-terminal domain"/>
    <property type="match status" value="1"/>
</dbReference>
<comment type="function">
    <text evidence="5">Methylation of the membrane-bound methyl-accepting chemotaxis proteins (MCP) to form gamma-glutamyl methyl ester residues in MCP.</text>
</comment>
<name>A0A0F4R0M7_9GAMM</name>
<dbReference type="AlphaFoldDB" id="A0A0F4R0M7"/>
<feature type="binding site" evidence="6">
    <location>
        <position position="79"/>
    </location>
    <ligand>
        <name>S-adenosyl-L-methionine</name>
        <dbReference type="ChEBI" id="CHEBI:59789"/>
    </ligand>
</feature>
<dbReference type="InterPro" id="IPR000780">
    <property type="entry name" value="CheR_MeTrfase"/>
</dbReference>
<sequence length="267" mass="30865">MAISALEFQQLNRLFEQHTGISLGKNKADIVASRLASRLRASRSPSFSKYYRLLLTPEGQDELQIFIDKLTTHETYFFREQAQFEFLYHYYQHNRPRHSPIRAWSAACSSGEEAYSLAMILDDLFYNRPWHVIGTDISEMSVLMAKDARYAISTVGKIPKRYRIRYCMKGTGKNADNFTLIPTLKKQCSFQEDNLLNLTTVDFSFDVIFLRNVLIYFDKPKQQAILNNIIKRLNHGGLLFLGHSEAMRDKPACLQTLSPCIYKKVAL</sequence>
<evidence type="ECO:0000259" key="7">
    <source>
        <dbReference type="PROSITE" id="PS50123"/>
    </source>
</evidence>
<keyword evidence="2 5" id="KW-0489">Methyltransferase</keyword>
<dbReference type="SMART" id="SM00138">
    <property type="entry name" value="MeTrc"/>
    <property type="match status" value="1"/>
</dbReference>
<dbReference type="InterPro" id="IPR022641">
    <property type="entry name" value="CheR_N"/>
</dbReference>
<evidence type="ECO:0000256" key="4">
    <source>
        <dbReference type="ARBA" id="ARBA00022691"/>
    </source>
</evidence>
<keyword evidence="9" id="KW-1185">Reference proteome</keyword>
<proteinExistence type="predicted"/>
<dbReference type="InterPro" id="IPR026024">
    <property type="entry name" value="Chemotaxis_MeTrfase_CheR"/>
</dbReference>
<evidence type="ECO:0000256" key="3">
    <source>
        <dbReference type="ARBA" id="ARBA00022679"/>
    </source>
</evidence>
<dbReference type="GO" id="GO:0032259">
    <property type="term" value="P:methylation"/>
    <property type="evidence" value="ECO:0007669"/>
    <property type="project" value="UniProtKB-KW"/>
</dbReference>
<dbReference type="EC" id="2.1.1.80" evidence="5"/>
<organism evidence="8 9">
    <name type="scientific">Pseudoalteromonas rubra</name>
    <dbReference type="NCBI Taxonomy" id="43658"/>
    <lineage>
        <taxon>Bacteria</taxon>
        <taxon>Pseudomonadati</taxon>
        <taxon>Pseudomonadota</taxon>
        <taxon>Gammaproteobacteria</taxon>
        <taxon>Alteromonadales</taxon>
        <taxon>Pseudoalteromonadaceae</taxon>
        <taxon>Pseudoalteromonas</taxon>
    </lineage>
</organism>
<reference evidence="8 9" key="1">
    <citation type="journal article" date="2015" name="BMC Genomics">
        <title>Genome mining reveals unlocked bioactive potential of marine Gram-negative bacteria.</title>
        <authorList>
            <person name="Machado H."/>
            <person name="Sonnenschein E.C."/>
            <person name="Melchiorsen J."/>
            <person name="Gram L."/>
        </authorList>
    </citation>
    <scope>NUCLEOTIDE SEQUENCE [LARGE SCALE GENOMIC DNA]</scope>
    <source>
        <strain evidence="8 9">S2471</strain>
    </source>
</reference>
<evidence type="ECO:0000256" key="6">
    <source>
        <dbReference type="PIRSR" id="PIRSR000410-1"/>
    </source>
</evidence>
<evidence type="ECO:0000313" key="8">
    <source>
        <dbReference type="EMBL" id="KJZ13070.1"/>
    </source>
</evidence>
<dbReference type="PIRSF" id="PIRSF000410">
    <property type="entry name" value="CheR"/>
    <property type="match status" value="1"/>
</dbReference>
<evidence type="ECO:0000313" key="9">
    <source>
        <dbReference type="Proteomes" id="UP000033452"/>
    </source>
</evidence>
<comment type="caution">
    <text evidence="8">The sequence shown here is derived from an EMBL/GenBank/DDBJ whole genome shotgun (WGS) entry which is preliminary data.</text>
</comment>
<dbReference type="Pfam" id="PF03705">
    <property type="entry name" value="CheR_N"/>
    <property type="match status" value="1"/>
</dbReference>
<accession>A0A0F4R0M7</accession>
<dbReference type="CDD" id="cd02440">
    <property type="entry name" value="AdoMet_MTases"/>
    <property type="match status" value="1"/>
</dbReference>
<dbReference type="PRINTS" id="PR00996">
    <property type="entry name" value="CHERMTFRASE"/>
</dbReference>
<keyword evidence="3 5" id="KW-0808">Transferase</keyword>
<gene>
    <name evidence="8" type="ORF">TW77_01695</name>
</gene>
<dbReference type="InterPro" id="IPR022642">
    <property type="entry name" value="CheR_C"/>
</dbReference>
<evidence type="ECO:0000256" key="5">
    <source>
        <dbReference type="PIRNR" id="PIRNR000410"/>
    </source>
</evidence>
<evidence type="ECO:0000256" key="1">
    <source>
        <dbReference type="ARBA" id="ARBA00001541"/>
    </source>
</evidence>
<feature type="binding site" evidence="6">
    <location>
        <begin position="211"/>
        <end position="212"/>
    </location>
    <ligand>
        <name>S-adenosyl-L-methionine</name>
        <dbReference type="ChEBI" id="CHEBI:59789"/>
    </ligand>
</feature>
<dbReference type="InterPro" id="IPR036804">
    <property type="entry name" value="CheR_N_sf"/>
</dbReference>
<dbReference type="PROSITE" id="PS50123">
    <property type="entry name" value="CHER"/>
    <property type="match status" value="1"/>
</dbReference>
<feature type="binding site" evidence="6">
    <location>
        <begin position="194"/>
        <end position="195"/>
    </location>
    <ligand>
        <name>S-adenosyl-L-methionine</name>
        <dbReference type="ChEBI" id="CHEBI:59789"/>
    </ligand>
</feature>
<feature type="binding site" evidence="6">
    <location>
        <position position="113"/>
    </location>
    <ligand>
        <name>S-adenosyl-L-methionine</name>
        <dbReference type="ChEBI" id="CHEBI:59789"/>
    </ligand>
</feature>
<dbReference type="PANTHER" id="PTHR24422:SF26">
    <property type="entry name" value="CHEMOTAXIS PROTEIN METHYLTRANSFERASE"/>
    <property type="match status" value="1"/>
</dbReference>
<dbReference type="SUPFAM" id="SSF53335">
    <property type="entry name" value="S-adenosyl-L-methionine-dependent methyltransferases"/>
    <property type="match status" value="1"/>
</dbReference>
<dbReference type="Proteomes" id="UP000033452">
    <property type="component" value="Unassembled WGS sequence"/>
</dbReference>
<dbReference type="Gene3D" id="3.40.50.150">
    <property type="entry name" value="Vaccinia Virus protein VP39"/>
    <property type="match status" value="1"/>
</dbReference>
<comment type="catalytic activity">
    <reaction evidence="1 5">
        <text>L-glutamyl-[protein] + S-adenosyl-L-methionine = [protein]-L-glutamate 5-O-methyl ester + S-adenosyl-L-homocysteine</text>
        <dbReference type="Rhea" id="RHEA:24452"/>
        <dbReference type="Rhea" id="RHEA-COMP:10208"/>
        <dbReference type="Rhea" id="RHEA-COMP:10311"/>
        <dbReference type="ChEBI" id="CHEBI:29973"/>
        <dbReference type="ChEBI" id="CHEBI:57856"/>
        <dbReference type="ChEBI" id="CHEBI:59789"/>
        <dbReference type="ChEBI" id="CHEBI:82795"/>
        <dbReference type="EC" id="2.1.1.80"/>
    </reaction>
</comment>
<dbReference type="PATRIC" id="fig|43658.5.peg.352"/>
<dbReference type="RefSeq" id="WP_046003224.1">
    <property type="nucleotide sequence ID" value="NZ_JXYA01000002.1"/>
</dbReference>
<dbReference type="Gene3D" id="1.10.155.10">
    <property type="entry name" value="Chemotaxis receptor methyltransferase CheR, N-terminal domain"/>
    <property type="match status" value="1"/>
</dbReference>
<dbReference type="InterPro" id="IPR029063">
    <property type="entry name" value="SAM-dependent_MTases_sf"/>
</dbReference>
<feature type="domain" description="CheR-type methyltransferase" evidence="7">
    <location>
        <begin position="1"/>
        <end position="247"/>
    </location>
</feature>
<dbReference type="Pfam" id="PF01739">
    <property type="entry name" value="CheR"/>
    <property type="match status" value="1"/>
</dbReference>
<evidence type="ECO:0000256" key="2">
    <source>
        <dbReference type="ARBA" id="ARBA00022603"/>
    </source>
</evidence>
<keyword evidence="4 5" id="KW-0949">S-adenosyl-L-methionine</keyword>